<evidence type="ECO:0008006" key="2">
    <source>
        <dbReference type="Google" id="ProtNLM"/>
    </source>
</evidence>
<organism evidence="1">
    <name type="scientific">marine sediment metagenome</name>
    <dbReference type="NCBI Taxonomy" id="412755"/>
    <lineage>
        <taxon>unclassified sequences</taxon>
        <taxon>metagenomes</taxon>
        <taxon>ecological metagenomes</taxon>
    </lineage>
</organism>
<sequence>MRICQFATKSIPLLVPLLALNLSLYAAEPVAIPGIGPAGKVIKVHGNLQFTEGPAADGKGNLYFTDIPADRIYRVD</sequence>
<dbReference type="AlphaFoldDB" id="X0VPT5"/>
<gene>
    <name evidence="1" type="ORF">S01H1_40003</name>
</gene>
<evidence type="ECO:0000313" key="1">
    <source>
        <dbReference type="EMBL" id="GAG02566.1"/>
    </source>
</evidence>
<dbReference type="InterPro" id="IPR011042">
    <property type="entry name" value="6-blade_b-propeller_TolB-like"/>
</dbReference>
<dbReference type="SUPFAM" id="SSF63829">
    <property type="entry name" value="Calcium-dependent phosphotriesterase"/>
    <property type="match status" value="1"/>
</dbReference>
<dbReference type="EMBL" id="BARS01025300">
    <property type="protein sequence ID" value="GAG02566.1"/>
    <property type="molecule type" value="Genomic_DNA"/>
</dbReference>
<name>X0VPT5_9ZZZZ</name>
<comment type="caution">
    <text evidence="1">The sequence shown here is derived from an EMBL/GenBank/DDBJ whole genome shotgun (WGS) entry which is preliminary data.</text>
</comment>
<dbReference type="Gene3D" id="2.120.10.30">
    <property type="entry name" value="TolB, C-terminal domain"/>
    <property type="match status" value="1"/>
</dbReference>
<feature type="non-terminal residue" evidence="1">
    <location>
        <position position="76"/>
    </location>
</feature>
<accession>X0VPT5</accession>
<proteinExistence type="predicted"/>
<reference evidence="1" key="1">
    <citation type="journal article" date="2014" name="Front. Microbiol.">
        <title>High frequency of phylogenetically diverse reductive dehalogenase-homologous genes in deep subseafloor sedimentary metagenomes.</title>
        <authorList>
            <person name="Kawai M."/>
            <person name="Futagami T."/>
            <person name="Toyoda A."/>
            <person name="Takaki Y."/>
            <person name="Nishi S."/>
            <person name="Hori S."/>
            <person name="Arai W."/>
            <person name="Tsubouchi T."/>
            <person name="Morono Y."/>
            <person name="Uchiyama I."/>
            <person name="Ito T."/>
            <person name="Fujiyama A."/>
            <person name="Inagaki F."/>
            <person name="Takami H."/>
        </authorList>
    </citation>
    <scope>NUCLEOTIDE SEQUENCE</scope>
    <source>
        <strain evidence="1">Expedition CK06-06</strain>
    </source>
</reference>
<protein>
    <recommendedName>
        <fullName evidence="2">SMP-30/Gluconolactonase/LRE-like region domain-containing protein</fullName>
    </recommendedName>
</protein>